<dbReference type="PANTHER" id="PTHR14187:SF5">
    <property type="entry name" value="HEAT SHOCK 70 KDA PROTEIN 12A"/>
    <property type="match status" value="1"/>
</dbReference>
<comment type="caution">
    <text evidence="3">The sequence shown here is derived from an EMBL/GenBank/DDBJ whole genome shotgun (WGS) entry which is preliminary data.</text>
</comment>
<name>A0A9N9H7B7_9GLOM</name>
<proteinExistence type="predicted"/>
<dbReference type="Gene3D" id="3.90.640.10">
    <property type="entry name" value="Actin, Chain A, domain 4"/>
    <property type="match status" value="1"/>
</dbReference>
<dbReference type="GO" id="GO:0140662">
    <property type="term" value="F:ATP-dependent protein folding chaperone"/>
    <property type="evidence" value="ECO:0007669"/>
    <property type="project" value="InterPro"/>
</dbReference>
<evidence type="ECO:0000313" key="4">
    <source>
        <dbReference type="Proteomes" id="UP000789831"/>
    </source>
</evidence>
<dbReference type="EMBL" id="CAJVPL010005064">
    <property type="protein sequence ID" value="CAG8654182.1"/>
    <property type="molecule type" value="Genomic_DNA"/>
</dbReference>
<accession>A0A9N9H7B7</accession>
<sequence>MTTSCNNIRVVVGIDFGTTYSGFSYANVANPSKIEANDDWPERKGEFKTNTVIRYDNDLELVKWGFPALAEKSSRRRSAQSNNSSKVAELFKLHLGKVAEGDRPPLPTGLDPKKAVTDYLREIGKLIKNKVSARWPGLIFHKHVRIVLTVPVEYDEKIRAIMRQCAFDAGLILTLESENLEFTTEPEAAAIYCLENLNEHPLKVGESFMIVDCGGGTVDLTVRTLLPNTKLSELTESTGEFCGSAYIDKEFKKFLARKIGKSTLQLIEKKHYPELQYLIQHFCTNVKILFDGNEETWRSKELDLESVCPIMLQYVNGEERAALEESEWLIELDFETIKHFFDQVIAKILLLIRQQLTDSGRDISAIFMVGGFSESKYLLHRVRQEFSRQVPYIAVPSYPVASVVKGAAIYGLRMDIIKTRVLKKTYGIELYRDWTHNDPLDQKKIINSKEKILFFKRLAKKGTEVNVDQEFKNTSWPSHPTQETSIFEIYTTNAEDGNNCDEPGMKLFGKLELDLPDVNLGTNRPVEFTLTFGKMETRAIARNLTTGSSARANFKLEL</sequence>
<gene>
    <name evidence="3" type="ORF">AGERDE_LOCUS11527</name>
</gene>
<evidence type="ECO:0000256" key="1">
    <source>
        <dbReference type="ARBA" id="ARBA00022741"/>
    </source>
</evidence>
<dbReference type="InterPro" id="IPR043129">
    <property type="entry name" value="ATPase_NBD"/>
</dbReference>
<evidence type="ECO:0000256" key="2">
    <source>
        <dbReference type="ARBA" id="ARBA00022840"/>
    </source>
</evidence>
<dbReference type="Pfam" id="PF00012">
    <property type="entry name" value="HSP70"/>
    <property type="match status" value="1"/>
</dbReference>
<keyword evidence="2" id="KW-0067">ATP-binding</keyword>
<dbReference type="OrthoDB" id="2963168at2759"/>
<evidence type="ECO:0000313" key="3">
    <source>
        <dbReference type="EMBL" id="CAG8654182.1"/>
    </source>
</evidence>
<dbReference type="CDD" id="cd10229">
    <property type="entry name" value="ASKHA_NBD_HSP70_HSPA12"/>
    <property type="match status" value="1"/>
</dbReference>
<organism evidence="3 4">
    <name type="scientific">Ambispora gerdemannii</name>
    <dbReference type="NCBI Taxonomy" id="144530"/>
    <lineage>
        <taxon>Eukaryota</taxon>
        <taxon>Fungi</taxon>
        <taxon>Fungi incertae sedis</taxon>
        <taxon>Mucoromycota</taxon>
        <taxon>Glomeromycotina</taxon>
        <taxon>Glomeromycetes</taxon>
        <taxon>Archaeosporales</taxon>
        <taxon>Ambisporaceae</taxon>
        <taxon>Ambispora</taxon>
    </lineage>
</organism>
<dbReference type="PANTHER" id="PTHR14187">
    <property type="entry name" value="ALPHA KINASE/ELONGATION FACTOR 2 KINASE"/>
    <property type="match status" value="1"/>
</dbReference>
<dbReference type="Gene3D" id="3.30.420.40">
    <property type="match status" value="2"/>
</dbReference>
<dbReference type="SUPFAM" id="SSF53067">
    <property type="entry name" value="Actin-like ATPase domain"/>
    <property type="match status" value="2"/>
</dbReference>
<dbReference type="InterPro" id="IPR013126">
    <property type="entry name" value="Hsp_70_fam"/>
</dbReference>
<dbReference type="Proteomes" id="UP000789831">
    <property type="component" value="Unassembled WGS sequence"/>
</dbReference>
<protein>
    <submittedName>
        <fullName evidence="3">3583_t:CDS:1</fullName>
    </submittedName>
</protein>
<dbReference type="GO" id="GO:0005524">
    <property type="term" value="F:ATP binding"/>
    <property type="evidence" value="ECO:0007669"/>
    <property type="project" value="UniProtKB-KW"/>
</dbReference>
<dbReference type="AlphaFoldDB" id="A0A9N9H7B7"/>
<keyword evidence="1" id="KW-0547">Nucleotide-binding</keyword>
<keyword evidence="4" id="KW-1185">Reference proteome</keyword>
<reference evidence="3" key="1">
    <citation type="submission" date="2021-06" db="EMBL/GenBank/DDBJ databases">
        <authorList>
            <person name="Kallberg Y."/>
            <person name="Tangrot J."/>
            <person name="Rosling A."/>
        </authorList>
    </citation>
    <scope>NUCLEOTIDE SEQUENCE</scope>
    <source>
        <strain evidence="3">MT106</strain>
    </source>
</reference>